<dbReference type="Gene3D" id="3.40.50.720">
    <property type="entry name" value="NAD(P)-binding Rossmann-like Domain"/>
    <property type="match status" value="1"/>
</dbReference>
<dbReference type="SUPFAM" id="SSF56327">
    <property type="entry name" value="LDH C-terminal domain-like"/>
    <property type="match status" value="1"/>
</dbReference>
<feature type="domain" description="Lactate/malate dehydrogenase C-terminal" evidence="4">
    <location>
        <begin position="172"/>
        <end position="330"/>
    </location>
</feature>
<organism evidence="5">
    <name type="scientific">groundwater metagenome</name>
    <dbReference type="NCBI Taxonomy" id="717931"/>
    <lineage>
        <taxon>unclassified sequences</taxon>
        <taxon>metagenomes</taxon>
        <taxon>ecological metagenomes</taxon>
    </lineage>
</organism>
<evidence type="ECO:0000313" key="5">
    <source>
        <dbReference type="EMBL" id="CEG12016.1"/>
    </source>
</evidence>
<name>A0A098E926_9ZZZZ</name>
<sequence>MVKISVIGAGGRVGSSCVRNIAEILGNKRKENTKNTISSLRSHISNARFEIVMIDIPQALNLMKGMAIDIKDAVMNDVEIFASDNRKDAADSDIIVITAGKPRGPGMTREQLLSENAAIIKVIAEDIAKFSLDAKVIVVSNPLDVMCYVVYETLRKISNKSSKEIIGMGGVLDSMRYKKFIADVFNCSLKDVSGAIVLGIHGEGMVPIKSTVRLKRLKIKEGDKEKLNEAAKKTTSAGKTIADFGASAYFAPGVSVAKMINAIIKDTDEILPCSVLSNGNYGINGELFIGLPVRIGKNGVEEIRKLKISDEERTKIKEAAENLKNNLAQIKI</sequence>
<dbReference type="PIRSF" id="PIRSF000102">
    <property type="entry name" value="Lac_mal_DH"/>
    <property type="match status" value="1"/>
</dbReference>
<keyword evidence="2" id="KW-0520">NAD</keyword>
<reference evidence="5" key="1">
    <citation type="submission" date="2014-09" db="EMBL/GenBank/DDBJ databases">
        <authorList>
            <person name="Probst J Alexander"/>
        </authorList>
    </citation>
    <scope>NUCLEOTIDE SEQUENCE</scope>
</reference>
<evidence type="ECO:0000259" key="4">
    <source>
        <dbReference type="Pfam" id="PF02866"/>
    </source>
</evidence>
<keyword evidence="1 5" id="KW-0560">Oxidoreductase</keyword>
<dbReference type="Pfam" id="PF00056">
    <property type="entry name" value="Ldh_1_N"/>
    <property type="match status" value="1"/>
</dbReference>
<dbReference type="GO" id="GO:0030060">
    <property type="term" value="F:L-malate dehydrogenase (NAD+) activity"/>
    <property type="evidence" value="ECO:0007669"/>
    <property type="project" value="UniProtKB-EC"/>
</dbReference>
<accession>A0A098E926</accession>
<dbReference type="PANTHER" id="PTHR43128">
    <property type="entry name" value="L-2-HYDROXYCARBOXYLATE DEHYDROGENASE (NAD(P)(+))"/>
    <property type="match status" value="1"/>
</dbReference>
<dbReference type="InterPro" id="IPR015955">
    <property type="entry name" value="Lactate_DH/Glyco_Ohase_4_C"/>
</dbReference>
<dbReference type="Pfam" id="PF02866">
    <property type="entry name" value="Ldh_1_C"/>
    <property type="match status" value="1"/>
</dbReference>
<evidence type="ECO:0000256" key="1">
    <source>
        <dbReference type="ARBA" id="ARBA00023002"/>
    </source>
</evidence>
<evidence type="ECO:0000259" key="3">
    <source>
        <dbReference type="Pfam" id="PF00056"/>
    </source>
</evidence>
<dbReference type="SUPFAM" id="SSF51735">
    <property type="entry name" value="NAD(P)-binding Rossmann-fold domains"/>
    <property type="match status" value="1"/>
</dbReference>
<dbReference type="InterPro" id="IPR022383">
    <property type="entry name" value="Lactate/malate_DH_C"/>
</dbReference>
<proteinExistence type="predicted"/>
<dbReference type="GO" id="GO:0004459">
    <property type="term" value="F:L-lactate dehydrogenase (NAD+) activity"/>
    <property type="evidence" value="ECO:0007669"/>
    <property type="project" value="TreeGrafter"/>
</dbReference>
<dbReference type="InterPro" id="IPR001236">
    <property type="entry name" value="Lactate/malate_DH_N"/>
</dbReference>
<protein>
    <submittedName>
        <fullName evidence="5">Putative Malate dehydrogenase</fullName>
        <ecNumber evidence="5">1.1.1.37</ecNumber>
    </submittedName>
</protein>
<dbReference type="GO" id="GO:0006089">
    <property type="term" value="P:lactate metabolic process"/>
    <property type="evidence" value="ECO:0007669"/>
    <property type="project" value="TreeGrafter"/>
</dbReference>
<dbReference type="InterPro" id="IPR001557">
    <property type="entry name" value="L-lactate/malate_DH"/>
</dbReference>
<dbReference type="EMBL" id="CCXY01000098">
    <property type="protein sequence ID" value="CEG12016.1"/>
    <property type="molecule type" value="Genomic_DNA"/>
</dbReference>
<feature type="domain" description="Lactate/malate dehydrogenase N-terminal" evidence="3">
    <location>
        <begin position="2"/>
        <end position="153"/>
    </location>
</feature>
<gene>
    <name evidence="5" type="ORF">MSIBF_A1870002</name>
</gene>
<dbReference type="EC" id="1.1.1.37" evidence="5"/>
<evidence type="ECO:0000256" key="2">
    <source>
        <dbReference type="ARBA" id="ARBA00023027"/>
    </source>
</evidence>
<dbReference type="AlphaFoldDB" id="A0A098E926"/>
<dbReference type="Gene3D" id="3.90.110.10">
    <property type="entry name" value="Lactate dehydrogenase/glycoside hydrolase, family 4, C-terminal"/>
    <property type="match status" value="1"/>
</dbReference>
<dbReference type="PANTHER" id="PTHR43128:SF16">
    <property type="entry name" value="L-LACTATE DEHYDROGENASE"/>
    <property type="match status" value="1"/>
</dbReference>
<dbReference type="InterPro" id="IPR036291">
    <property type="entry name" value="NAD(P)-bd_dom_sf"/>
</dbReference>